<reference evidence="3 4" key="1">
    <citation type="journal article" date="2024" name="Appl. Environ. Microbiol.">
        <title>Pontiella agarivorans sp. nov., a novel marine anaerobic bacterium capable of degrading macroalgal polysaccharides and fixing nitrogen.</title>
        <authorList>
            <person name="Liu N."/>
            <person name="Kivenson V."/>
            <person name="Peng X."/>
            <person name="Cui Z."/>
            <person name="Lankiewicz T.S."/>
            <person name="Gosselin K.M."/>
            <person name="English C.J."/>
            <person name="Blair E.M."/>
            <person name="O'Malley M.A."/>
            <person name="Valentine D.L."/>
        </authorList>
    </citation>
    <scope>NUCLEOTIDE SEQUENCE [LARGE SCALE GENOMIC DNA]</scope>
    <source>
        <strain evidence="3 4">NLcol2</strain>
    </source>
</reference>
<keyword evidence="4" id="KW-1185">Reference proteome</keyword>
<feature type="chain" id="PRO_5044973226" evidence="2">
    <location>
        <begin position="19"/>
        <end position="402"/>
    </location>
</feature>
<comment type="caution">
    <text evidence="3">The sequence shown here is derived from an EMBL/GenBank/DDBJ whole genome shotgun (WGS) entry which is preliminary data.</text>
</comment>
<comment type="similarity">
    <text evidence="1 2">Belongs to the OprB family.</text>
</comment>
<evidence type="ECO:0000256" key="1">
    <source>
        <dbReference type="ARBA" id="ARBA00008769"/>
    </source>
</evidence>
<dbReference type="InterPro" id="IPR052932">
    <property type="entry name" value="OprB_Porin"/>
</dbReference>
<accession>A0ABU5MW34</accession>
<sequence>MKKSVLLLSAAVSASAVAEQGPQEKAWYQEDRLFDRYESMEASGISPFLYFDSIYAANVDGGVDTADNYTAQTYAGVDLDLEKLIGWDNTTMKISMVNRSGNGIANDVGGIYDPMCINGGPDGQVTWLYQVWIEKMFGENLAVKFGRTSMDEDFADNGLNRYALSTAINGPIRSMMLESPQIYSFPLALWGGRLKYTLNENHQFQLGAYQINASIWDDYVPGTDWSWRSDDGVTFMAQYDWTPAVFERPSRFYLGIADSVYEYDDFDGGETSNLLRFYGHAEVEVVENLRLFAFGAYTTQDETAKVPLQLSGGANWKGLIPGRENDHTMCFVTYGQISDEYGEYVTLDDVDAEMVYEFGHRIQIIPSFYIQPSVQYIVDPGGGTNGDVDNALVLGAWVGAAF</sequence>
<dbReference type="Proteomes" id="UP001290861">
    <property type="component" value="Unassembled WGS sequence"/>
</dbReference>
<gene>
    <name evidence="3" type="ORF">P9H32_06785</name>
</gene>
<evidence type="ECO:0000313" key="3">
    <source>
        <dbReference type="EMBL" id="MDZ8118333.1"/>
    </source>
</evidence>
<dbReference type="RefSeq" id="WP_322608130.1">
    <property type="nucleotide sequence ID" value="NZ_JARVCO010000007.1"/>
</dbReference>
<dbReference type="Pfam" id="PF04966">
    <property type="entry name" value="OprB"/>
    <property type="match status" value="1"/>
</dbReference>
<organism evidence="3 4">
    <name type="scientific">Pontiella agarivorans</name>
    <dbReference type="NCBI Taxonomy" id="3038953"/>
    <lineage>
        <taxon>Bacteria</taxon>
        <taxon>Pseudomonadati</taxon>
        <taxon>Kiritimatiellota</taxon>
        <taxon>Kiritimatiellia</taxon>
        <taxon>Kiritimatiellales</taxon>
        <taxon>Pontiellaceae</taxon>
        <taxon>Pontiella</taxon>
    </lineage>
</organism>
<dbReference type="PANTHER" id="PTHR37944:SF1">
    <property type="entry name" value="PORIN B"/>
    <property type="match status" value="1"/>
</dbReference>
<evidence type="ECO:0000256" key="2">
    <source>
        <dbReference type="RuleBase" id="RU363072"/>
    </source>
</evidence>
<evidence type="ECO:0000313" key="4">
    <source>
        <dbReference type="Proteomes" id="UP001290861"/>
    </source>
</evidence>
<dbReference type="Gene3D" id="2.40.160.180">
    <property type="entry name" value="Carbohydrate-selective porin OprB"/>
    <property type="match status" value="1"/>
</dbReference>
<dbReference type="EMBL" id="JARVCO010000007">
    <property type="protein sequence ID" value="MDZ8118333.1"/>
    <property type="molecule type" value="Genomic_DNA"/>
</dbReference>
<dbReference type="InterPro" id="IPR007049">
    <property type="entry name" value="Carb-sel_porin_OprB"/>
</dbReference>
<proteinExistence type="inferred from homology"/>
<dbReference type="InterPro" id="IPR038673">
    <property type="entry name" value="OprB_sf"/>
</dbReference>
<dbReference type="PANTHER" id="PTHR37944">
    <property type="entry name" value="PORIN B"/>
    <property type="match status" value="1"/>
</dbReference>
<protein>
    <submittedName>
        <fullName evidence="3">Carbohydrate porin</fullName>
    </submittedName>
</protein>
<name>A0ABU5MW34_9BACT</name>
<feature type="signal peptide" evidence="2">
    <location>
        <begin position="1"/>
        <end position="18"/>
    </location>
</feature>
<keyword evidence="2" id="KW-0732">Signal</keyword>